<accession>A0A348FXY9</accession>
<name>A0A348FXY9_9HYPH</name>
<organism evidence="10 11">
    <name type="scientific">Blastochloris tepida</name>
    <dbReference type="NCBI Taxonomy" id="2233851"/>
    <lineage>
        <taxon>Bacteria</taxon>
        <taxon>Pseudomonadati</taxon>
        <taxon>Pseudomonadota</taxon>
        <taxon>Alphaproteobacteria</taxon>
        <taxon>Hyphomicrobiales</taxon>
        <taxon>Blastochloridaceae</taxon>
        <taxon>Blastochloris</taxon>
    </lineage>
</organism>
<dbReference type="EMBL" id="AP018907">
    <property type="protein sequence ID" value="BBF92172.1"/>
    <property type="molecule type" value="Genomic_DNA"/>
</dbReference>
<feature type="transmembrane region" description="Helical" evidence="9">
    <location>
        <begin position="145"/>
        <end position="165"/>
    </location>
</feature>
<feature type="transmembrane region" description="Helical" evidence="9">
    <location>
        <begin position="43"/>
        <end position="68"/>
    </location>
</feature>
<reference evidence="10 11" key="1">
    <citation type="submission" date="2018-08" db="EMBL/GenBank/DDBJ databases">
        <title>Complete genome sequencing of Blastochloris tepida GI.</title>
        <authorList>
            <person name="Tsukatani Y."/>
            <person name="Mori H."/>
        </authorList>
    </citation>
    <scope>NUCLEOTIDE SEQUENCE [LARGE SCALE GENOMIC DNA]</scope>
    <source>
        <strain evidence="10 11">GI</strain>
    </source>
</reference>
<evidence type="ECO:0000256" key="1">
    <source>
        <dbReference type="ARBA" id="ARBA00004429"/>
    </source>
</evidence>
<gene>
    <name evidence="10" type="ORF">BLTE_08570</name>
</gene>
<comment type="similarity">
    <text evidence="8">Belongs to the TsuA/YedE (TC 9.B.102) family.</text>
</comment>
<evidence type="ECO:0000256" key="4">
    <source>
        <dbReference type="ARBA" id="ARBA00022519"/>
    </source>
</evidence>
<dbReference type="RefSeq" id="WP_244600114.1">
    <property type="nucleotide sequence ID" value="NZ_AP018907.1"/>
</dbReference>
<feature type="transmembrane region" description="Helical" evidence="9">
    <location>
        <begin position="185"/>
        <end position="206"/>
    </location>
</feature>
<feature type="transmembrane region" description="Helical" evidence="9">
    <location>
        <begin position="368"/>
        <end position="385"/>
    </location>
</feature>
<keyword evidence="5 9" id="KW-0812">Transmembrane</keyword>
<evidence type="ECO:0000313" key="11">
    <source>
        <dbReference type="Proteomes" id="UP000266934"/>
    </source>
</evidence>
<keyword evidence="11" id="KW-1185">Reference proteome</keyword>
<dbReference type="PANTHER" id="PTHR30574:SF1">
    <property type="entry name" value="SULPHUR TRANSPORT DOMAIN-CONTAINING PROTEIN"/>
    <property type="match status" value="1"/>
</dbReference>
<evidence type="ECO:0000256" key="5">
    <source>
        <dbReference type="ARBA" id="ARBA00022692"/>
    </source>
</evidence>
<dbReference type="GO" id="GO:0005886">
    <property type="term" value="C:plasma membrane"/>
    <property type="evidence" value="ECO:0007669"/>
    <property type="project" value="UniProtKB-SubCell"/>
</dbReference>
<feature type="transmembrane region" description="Helical" evidence="9">
    <location>
        <begin position="80"/>
        <end position="101"/>
    </location>
</feature>
<evidence type="ECO:0000256" key="7">
    <source>
        <dbReference type="ARBA" id="ARBA00023136"/>
    </source>
</evidence>
<evidence type="ECO:0000256" key="9">
    <source>
        <dbReference type="SAM" id="Phobius"/>
    </source>
</evidence>
<dbReference type="AlphaFoldDB" id="A0A348FXY9"/>
<feature type="transmembrane region" description="Helical" evidence="9">
    <location>
        <begin position="16"/>
        <end position="37"/>
    </location>
</feature>
<dbReference type="PANTHER" id="PTHR30574">
    <property type="entry name" value="INNER MEMBRANE PROTEIN YEDE"/>
    <property type="match status" value="1"/>
</dbReference>
<feature type="transmembrane region" description="Helical" evidence="9">
    <location>
        <begin position="301"/>
        <end position="321"/>
    </location>
</feature>
<proteinExistence type="inferred from homology"/>
<keyword evidence="7 9" id="KW-0472">Membrane</keyword>
<protein>
    <submittedName>
        <fullName evidence="10">Membrane protein</fullName>
    </submittedName>
</protein>
<evidence type="ECO:0000256" key="3">
    <source>
        <dbReference type="ARBA" id="ARBA00022475"/>
    </source>
</evidence>
<evidence type="ECO:0000313" key="10">
    <source>
        <dbReference type="EMBL" id="BBF92172.1"/>
    </source>
</evidence>
<dbReference type="Proteomes" id="UP000266934">
    <property type="component" value="Chromosome"/>
</dbReference>
<feature type="transmembrane region" description="Helical" evidence="9">
    <location>
        <begin position="333"/>
        <end position="362"/>
    </location>
</feature>
<feature type="transmembrane region" description="Helical" evidence="9">
    <location>
        <begin position="107"/>
        <end position="133"/>
    </location>
</feature>
<keyword evidence="3" id="KW-1003">Cell membrane</keyword>
<sequence length="407" mass="42128">MTLDLIVSRTEPMQPATISGAAALIVGGVVVGAATGWRMAALWLVGVALGFALHRAAYGFSAGFRALLRDQRTAHVRAQILMLAAAVVLFFPALVAGSVLGQPVRGFVFPLGAEVALGAFLFGIGMQIGGACMSGTLYTVGGGSIRMLVTLAFAVAGATLAAFTADLWSGLPALPPMSLLTSLGLLPALTLQLAVFALAWGGLVLIERRRHGTVAPVWQPADGLSPAGVWPYAWAALALALLNFATLLIAGRPWGITQAFALWGSQALDAAGLADPVFWTFWDHPTRAEALHRPLWRDTTTVMNVGVIAGALLAAGLANSFKPSLRIPLRHLLASALGGLLLGAGAIITTGCNISAFFSGIASGSLHGWLWFASALLGTWVGVHLRPLLKLDAPDEPASAIPSPAMS</sequence>
<evidence type="ECO:0000256" key="6">
    <source>
        <dbReference type="ARBA" id="ARBA00022989"/>
    </source>
</evidence>
<evidence type="ECO:0000256" key="8">
    <source>
        <dbReference type="ARBA" id="ARBA00035655"/>
    </source>
</evidence>
<dbReference type="Pfam" id="PF04143">
    <property type="entry name" value="Sulf_transp"/>
    <property type="match status" value="1"/>
</dbReference>
<keyword evidence="4" id="KW-0997">Cell inner membrane</keyword>
<keyword evidence="6 9" id="KW-1133">Transmembrane helix</keyword>
<keyword evidence="2" id="KW-0813">Transport</keyword>
<dbReference type="KEGG" id="blag:BLTE_08570"/>
<dbReference type="InterPro" id="IPR007272">
    <property type="entry name" value="Sulf_transp_TsuA/YedE"/>
</dbReference>
<comment type="subcellular location">
    <subcellularLocation>
        <location evidence="1">Cell inner membrane</location>
        <topology evidence="1">Multi-pass membrane protein</topology>
    </subcellularLocation>
</comment>
<feature type="transmembrane region" description="Helical" evidence="9">
    <location>
        <begin position="227"/>
        <end position="250"/>
    </location>
</feature>
<evidence type="ECO:0000256" key="2">
    <source>
        <dbReference type="ARBA" id="ARBA00022448"/>
    </source>
</evidence>